<proteinExistence type="predicted"/>
<protein>
    <submittedName>
        <fullName evidence="3">YcxB family protein</fullName>
    </submittedName>
</protein>
<keyword evidence="4" id="KW-1185">Reference proteome</keyword>
<dbReference type="Proteomes" id="UP001273350">
    <property type="component" value="Unassembled WGS sequence"/>
</dbReference>
<reference evidence="3 4" key="1">
    <citation type="submission" date="2023-11" db="EMBL/GenBank/DDBJ databases">
        <title>Unpublished Manusciprt.</title>
        <authorList>
            <person name="Saticioglu I.B."/>
            <person name="Ay H."/>
            <person name="Ajmi N."/>
            <person name="Altun S."/>
            <person name="Duman M."/>
        </authorList>
    </citation>
    <scope>NUCLEOTIDE SEQUENCE [LARGE SCALE GENOMIC DNA]</scope>
    <source>
        <strain evidence="3 4">Fl-318</strain>
    </source>
</reference>
<keyword evidence="1" id="KW-0812">Transmembrane</keyword>
<evidence type="ECO:0000313" key="4">
    <source>
        <dbReference type="Proteomes" id="UP001273350"/>
    </source>
</evidence>
<keyword evidence="1" id="KW-1133">Transmembrane helix</keyword>
<feature type="transmembrane region" description="Helical" evidence="1">
    <location>
        <begin position="12"/>
        <end position="28"/>
    </location>
</feature>
<accession>A0ABU4RJV1</accession>
<keyword evidence="1" id="KW-0472">Membrane</keyword>
<feature type="domain" description="YcxB-like C-terminal" evidence="2">
    <location>
        <begin position="86"/>
        <end position="129"/>
    </location>
</feature>
<evidence type="ECO:0000313" key="3">
    <source>
        <dbReference type="EMBL" id="MDX6191770.1"/>
    </source>
</evidence>
<dbReference type="RefSeq" id="WP_230002287.1">
    <property type="nucleotide sequence ID" value="NZ_CP087134.1"/>
</dbReference>
<comment type="caution">
    <text evidence="3">The sequence shown here is derived from an EMBL/GenBank/DDBJ whole genome shotgun (WGS) entry which is preliminary data.</text>
</comment>
<feature type="transmembrane region" description="Helical" evidence="1">
    <location>
        <begin position="40"/>
        <end position="62"/>
    </location>
</feature>
<dbReference type="InterPro" id="IPR025588">
    <property type="entry name" value="YcxB-like_C"/>
</dbReference>
<evidence type="ECO:0000256" key="1">
    <source>
        <dbReference type="SAM" id="Phobius"/>
    </source>
</evidence>
<sequence length="158" mass="18766">MYFKRLYKERVTVLFTIALVGFIFFDFFNLKSDDDVLKWYLRSSVLMVSFFVFHYAFVNTICKVIFKVMRKLEGYTNFIGKYRLNFTNSNIRVNSPIGAFVHKWSQIEKAVLTKDFFFLYVKDTDQHIISISNRCKNGRNLSDLIAFVENNVTEIMKI</sequence>
<name>A0ABU4RJV1_9FLAO</name>
<organism evidence="3 4">
    <name type="scientific">Flavobacterium cupriresistens</name>
    <dbReference type="NCBI Taxonomy" id="2893885"/>
    <lineage>
        <taxon>Bacteria</taxon>
        <taxon>Pseudomonadati</taxon>
        <taxon>Bacteroidota</taxon>
        <taxon>Flavobacteriia</taxon>
        <taxon>Flavobacteriales</taxon>
        <taxon>Flavobacteriaceae</taxon>
        <taxon>Flavobacterium</taxon>
    </lineage>
</organism>
<dbReference type="Pfam" id="PF14317">
    <property type="entry name" value="YcxB"/>
    <property type="match status" value="1"/>
</dbReference>
<gene>
    <name evidence="3" type="ORF">SGQ83_20610</name>
</gene>
<evidence type="ECO:0000259" key="2">
    <source>
        <dbReference type="Pfam" id="PF14317"/>
    </source>
</evidence>
<dbReference type="EMBL" id="JAWXVI010000012">
    <property type="protein sequence ID" value="MDX6191770.1"/>
    <property type="molecule type" value="Genomic_DNA"/>
</dbReference>